<dbReference type="InterPro" id="IPR047057">
    <property type="entry name" value="MerR_fam"/>
</dbReference>
<reference evidence="4" key="1">
    <citation type="journal article" date="2015" name="BMC Genomics">
        <title>Genome mining reveals unlocked bioactive potential of marine Gram-negative bacteria.</title>
        <authorList>
            <person name="Machado H."/>
            <person name="Sonnenschein E.C."/>
            <person name="Melchiorsen J."/>
            <person name="Gram L."/>
        </authorList>
    </citation>
    <scope>NUCLEOTIDE SEQUENCE</scope>
    <source>
        <strain evidence="4">S2052</strain>
    </source>
</reference>
<accession>A0A837FZD1</accession>
<organism evidence="4">
    <name type="scientific">Vibrio coralliilyticus</name>
    <dbReference type="NCBI Taxonomy" id="190893"/>
    <lineage>
        <taxon>Bacteria</taxon>
        <taxon>Pseudomonadati</taxon>
        <taxon>Pseudomonadota</taxon>
        <taxon>Gammaproteobacteria</taxon>
        <taxon>Vibrionales</taxon>
        <taxon>Vibrionaceae</taxon>
        <taxon>Vibrio</taxon>
    </lineage>
</organism>
<keyword evidence="3" id="KW-0804">Transcription</keyword>
<proteinExistence type="predicted"/>
<dbReference type="EMBL" id="JXXR01000030">
    <property type="protein sequence ID" value="KJY66946.1"/>
    <property type="molecule type" value="Genomic_DNA"/>
</dbReference>
<dbReference type="PANTHER" id="PTHR30204:SF67">
    <property type="entry name" value="HTH-TYPE TRANSCRIPTIONAL REGULATOR MLRA-RELATED"/>
    <property type="match status" value="1"/>
</dbReference>
<evidence type="ECO:0000256" key="1">
    <source>
        <dbReference type="ARBA" id="ARBA00023015"/>
    </source>
</evidence>
<dbReference type="SUPFAM" id="SSF46955">
    <property type="entry name" value="Putative DNA-binding domain"/>
    <property type="match status" value="1"/>
</dbReference>
<keyword evidence="2" id="KW-0238">DNA-binding</keyword>
<name>A0A837FZD1_9VIBR</name>
<sequence length="261" mass="29015">MKKYAIREISELTGVKPVTLRAWQRRYNLIEPERTEKGHRLYTQKHIDLINDIQGWLAKGVSIGKVKALLESGDQAESDVSTNMAHLDDVEPVLDALASLNKGKAETLIHSVLKEYPLNVVETQFIQPVEQALGLVRQNLRSLQFGLFQTLMLTKLNAIIEAENKAARSGKALFISVQGSVDVASRIMALSLVEKGCKVTIIDEVEDLSGLLGHPCLEEFSTLAIYSARAINESQMAAIQQLETMISGELILPELLQRLKR</sequence>
<dbReference type="PANTHER" id="PTHR30204">
    <property type="entry name" value="REDOX-CYCLING DRUG-SENSING TRANSCRIPTIONAL ACTIVATOR SOXR"/>
    <property type="match status" value="1"/>
</dbReference>
<dbReference type="CDD" id="cd01104">
    <property type="entry name" value="HTH_MlrA-CarA"/>
    <property type="match status" value="1"/>
</dbReference>
<dbReference type="GO" id="GO:0003677">
    <property type="term" value="F:DNA binding"/>
    <property type="evidence" value="ECO:0007669"/>
    <property type="project" value="UniProtKB-KW"/>
</dbReference>
<dbReference type="RefSeq" id="WP_045987448.1">
    <property type="nucleotide sequence ID" value="NZ_CP063052.1"/>
</dbReference>
<protein>
    <submittedName>
        <fullName evidence="4">MerR family transcriptional regulator</fullName>
    </submittedName>
</protein>
<keyword evidence="1" id="KW-0805">Transcription regulation</keyword>
<dbReference type="InterPro" id="IPR000551">
    <property type="entry name" value="MerR-type_HTH_dom"/>
</dbReference>
<dbReference type="Pfam" id="PF13411">
    <property type="entry name" value="MerR_1"/>
    <property type="match status" value="1"/>
</dbReference>
<dbReference type="PROSITE" id="PS50937">
    <property type="entry name" value="HTH_MERR_2"/>
    <property type="match status" value="1"/>
</dbReference>
<evidence type="ECO:0000256" key="3">
    <source>
        <dbReference type="ARBA" id="ARBA00023163"/>
    </source>
</evidence>
<gene>
    <name evidence="4" type="ORF">TW71_23510</name>
</gene>
<dbReference type="InterPro" id="IPR009061">
    <property type="entry name" value="DNA-bd_dom_put_sf"/>
</dbReference>
<evidence type="ECO:0000256" key="2">
    <source>
        <dbReference type="ARBA" id="ARBA00023125"/>
    </source>
</evidence>
<dbReference type="AlphaFoldDB" id="A0A837FZD1"/>
<dbReference type="GO" id="GO:0003700">
    <property type="term" value="F:DNA-binding transcription factor activity"/>
    <property type="evidence" value="ECO:0007669"/>
    <property type="project" value="InterPro"/>
</dbReference>
<dbReference type="SMART" id="SM00422">
    <property type="entry name" value="HTH_MERR"/>
    <property type="match status" value="1"/>
</dbReference>
<evidence type="ECO:0000313" key="4">
    <source>
        <dbReference type="EMBL" id="KJY66946.1"/>
    </source>
</evidence>
<dbReference type="Gene3D" id="1.10.1660.10">
    <property type="match status" value="1"/>
</dbReference>
<comment type="caution">
    <text evidence="4">The sequence shown here is derived from an EMBL/GenBank/DDBJ whole genome shotgun (WGS) entry which is preliminary data.</text>
</comment>